<keyword evidence="3" id="KW-1185">Reference proteome</keyword>
<sequence>MVAGGLVVFARAMSRLRAAGDAVWLRITPPATMAAGGAAGLWRVLSGCLRHAPRGWPWAPRPQLSVEWWADPSGLHVGVWVPPKVRPQRVADAITRAWPGAQVQPTHPPMWHRYPARLLELTPAAGPWAPLNPAGSTATGTGLGVVDQSEEPLRAVLGALAERAPGEQASVQLIVSHHRDRDRVTSGLAGGLRAVLPSLLGTLAGALAHLVVTVLDVFTSGTSTPTRNRTGSGAAGGRCDDTSGDPVARAAVAKRAQGPHLRVTLRVAVSVPMPHDWRHDRACAVDIATGYELVTNELRLRWRRLWAAEYLTLRTHGHTWIATLGELGALFHLPADPARYRLAAPGVRRLPTRGATTHLPLPTAPHVPPAEPPAGQPWRPAHRPGHTTGGPDRDTPPNGPANTAPASTRPANRPAARASRMAPTHAVPRLSRTGRPAHGGENR</sequence>
<feature type="compositionally biased region" description="Low complexity" evidence="1">
    <location>
        <begin position="400"/>
        <end position="424"/>
    </location>
</feature>
<dbReference type="EMBL" id="BAABJP010000051">
    <property type="protein sequence ID" value="GAA5172565.1"/>
    <property type="molecule type" value="Genomic_DNA"/>
</dbReference>
<evidence type="ECO:0000313" key="3">
    <source>
        <dbReference type="Proteomes" id="UP001428817"/>
    </source>
</evidence>
<accession>A0ABP9R8B3</accession>
<feature type="region of interest" description="Disordered" evidence="1">
    <location>
        <begin position="222"/>
        <end position="243"/>
    </location>
</feature>
<feature type="compositionally biased region" description="Polar residues" evidence="1">
    <location>
        <begin position="222"/>
        <end position="231"/>
    </location>
</feature>
<reference evidence="3" key="1">
    <citation type="journal article" date="2019" name="Int. J. Syst. Evol. Microbiol.">
        <title>The Global Catalogue of Microorganisms (GCM) 10K type strain sequencing project: providing services to taxonomists for standard genome sequencing and annotation.</title>
        <authorList>
            <consortium name="The Broad Institute Genomics Platform"/>
            <consortium name="The Broad Institute Genome Sequencing Center for Infectious Disease"/>
            <person name="Wu L."/>
            <person name="Ma J."/>
        </authorList>
    </citation>
    <scope>NUCLEOTIDE SEQUENCE [LARGE SCALE GENOMIC DNA]</scope>
    <source>
        <strain evidence="3">JCM 18303</strain>
    </source>
</reference>
<protein>
    <recommendedName>
        <fullName evidence="4">Type VII secretion protein EccE</fullName>
    </recommendedName>
</protein>
<proteinExistence type="predicted"/>
<feature type="compositionally biased region" description="Pro residues" evidence="1">
    <location>
        <begin position="362"/>
        <end position="375"/>
    </location>
</feature>
<feature type="region of interest" description="Disordered" evidence="1">
    <location>
        <begin position="352"/>
        <end position="443"/>
    </location>
</feature>
<gene>
    <name evidence="2" type="ORF">GCM10023321_72600</name>
</gene>
<evidence type="ECO:0000313" key="2">
    <source>
        <dbReference type="EMBL" id="GAA5172565.1"/>
    </source>
</evidence>
<evidence type="ECO:0008006" key="4">
    <source>
        <dbReference type="Google" id="ProtNLM"/>
    </source>
</evidence>
<evidence type="ECO:0000256" key="1">
    <source>
        <dbReference type="SAM" id="MobiDB-lite"/>
    </source>
</evidence>
<comment type="caution">
    <text evidence="2">The sequence shown here is derived from an EMBL/GenBank/DDBJ whole genome shotgun (WGS) entry which is preliminary data.</text>
</comment>
<organism evidence="2 3">
    <name type="scientific">Pseudonocardia eucalypti</name>
    <dbReference type="NCBI Taxonomy" id="648755"/>
    <lineage>
        <taxon>Bacteria</taxon>
        <taxon>Bacillati</taxon>
        <taxon>Actinomycetota</taxon>
        <taxon>Actinomycetes</taxon>
        <taxon>Pseudonocardiales</taxon>
        <taxon>Pseudonocardiaceae</taxon>
        <taxon>Pseudonocardia</taxon>
    </lineage>
</organism>
<dbReference type="Proteomes" id="UP001428817">
    <property type="component" value="Unassembled WGS sequence"/>
</dbReference>
<name>A0ABP9R8B3_9PSEU</name>